<dbReference type="InterPro" id="IPR001789">
    <property type="entry name" value="Sig_transdc_resp-reg_receiver"/>
</dbReference>
<dbReference type="PROSITE" id="PS50930">
    <property type="entry name" value="HTH_LYTTR"/>
    <property type="match status" value="1"/>
</dbReference>
<keyword evidence="2" id="KW-0238">DNA-binding</keyword>
<organism evidence="6 7">
    <name type="scientific">Reinekea marina</name>
    <dbReference type="NCBI Taxonomy" id="1310421"/>
    <lineage>
        <taxon>Bacteria</taxon>
        <taxon>Pseudomonadati</taxon>
        <taxon>Pseudomonadota</taxon>
        <taxon>Gammaproteobacteria</taxon>
        <taxon>Oceanospirillales</taxon>
        <taxon>Saccharospirillaceae</taxon>
        <taxon>Reinekea</taxon>
    </lineage>
</organism>
<evidence type="ECO:0000259" key="4">
    <source>
        <dbReference type="PROSITE" id="PS50110"/>
    </source>
</evidence>
<dbReference type="EMBL" id="JBHRYN010000003">
    <property type="protein sequence ID" value="MFC3700179.1"/>
    <property type="molecule type" value="Genomic_DNA"/>
</dbReference>
<evidence type="ECO:0000313" key="7">
    <source>
        <dbReference type="Proteomes" id="UP001595710"/>
    </source>
</evidence>
<keyword evidence="1" id="KW-0902">Two-component regulatory system</keyword>
<name>A0ABV7WP12_9GAMM</name>
<dbReference type="InterPro" id="IPR039420">
    <property type="entry name" value="WalR-like"/>
</dbReference>
<keyword evidence="7" id="KW-1185">Reference proteome</keyword>
<feature type="modified residue" description="4-aspartylphosphate" evidence="3">
    <location>
        <position position="53"/>
    </location>
</feature>
<feature type="domain" description="Response regulatory" evidence="4">
    <location>
        <begin position="2"/>
        <end position="116"/>
    </location>
</feature>
<evidence type="ECO:0000256" key="1">
    <source>
        <dbReference type="ARBA" id="ARBA00023012"/>
    </source>
</evidence>
<dbReference type="Gene3D" id="3.40.50.2300">
    <property type="match status" value="1"/>
</dbReference>
<evidence type="ECO:0000256" key="3">
    <source>
        <dbReference type="PROSITE-ProRule" id="PRU00169"/>
    </source>
</evidence>
<dbReference type="PROSITE" id="PS50110">
    <property type="entry name" value="RESPONSE_REGULATORY"/>
    <property type="match status" value="1"/>
</dbReference>
<dbReference type="PANTHER" id="PTHR48111">
    <property type="entry name" value="REGULATOR OF RPOS"/>
    <property type="match status" value="1"/>
</dbReference>
<dbReference type="RefSeq" id="WP_290280898.1">
    <property type="nucleotide sequence ID" value="NZ_JAUFQI010000001.1"/>
</dbReference>
<comment type="caution">
    <text evidence="6">The sequence shown here is derived from an EMBL/GenBank/DDBJ whole genome shotgun (WGS) entry which is preliminary data.</text>
</comment>
<dbReference type="SMART" id="SM00850">
    <property type="entry name" value="LytTR"/>
    <property type="match status" value="1"/>
</dbReference>
<gene>
    <name evidence="6" type="ORF">ACFOND_00895</name>
</gene>
<keyword evidence="3" id="KW-0597">Phosphoprotein</keyword>
<dbReference type="Proteomes" id="UP001595710">
    <property type="component" value="Unassembled WGS sequence"/>
</dbReference>
<evidence type="ECO:0000256" key="2">
    <source>
        <dbReference type="ARBA" id="ARBA00023125"/>
    </source>
</evidence>
<dbReference type="InterPro" id="IPR011006">
    <property type="entry name" value="CheY-like_superfamily"/>
</dbReference>
<protein>
    <submittedName>
        <fullName evidence="6">LytR/AlgR family response regulator transcription factor</fullName>
    </submittedName>
</protein>
<evidence type="ECO:0000259" key="5">
    <source>
        <dbReference type="PROSITE" id="PS50930"/>
    </source>
</evidence>
<sequence>MKILVVDDEPLARERLLRFVEDIDSVSAVATASNGFDALEKLKAAPFDIVLLDIRMPGQSGLEVARTIRTMTDPPAIIFCTAYDEHALEAFKVNAEAYLLKPVQKDEFIAAIKQCQTINRAQKTALATQSEIPTLVVQNGREKERIPLTEVYYLKADQKYVSLFCVSGERVCDESLKALEERFSTQLVRIHRNALVLKSRVQRLSRDASGGYWLQVEGVEEPLSVSRRFARELKPLFHS</sequence>
<dbReference type="SMART" id="SM00448">
    <property type="entry name" value="REC"/>
    <property type="match status" value="1"/>
</dbReference>
<dbReference type="SUPFAM" id="SSF52172">
    <property type="entry name" value="CheY-like"/>
    <property type="match status" value="1"/>
</dbReference>
<dbReference type="InterPro" id="IPR007492">
    <property type="entry name" value="LytTR_DNA-bd_dom"/>
</dbReference>
<feature type="domain" description="HTH LytTR-type" evidence="5">
    <location>
        <begin position="135"/>
        <end position="239"/>
    </location>
</feature>
<dbReference type="Pfam" id="PF04397">
    <property type="entry name" value="LytTR"/>
    <property type="match status" value="1"/>
</dbReference>
<proteinExistence type="predicted"/>
<evidence type="ECO:0000313" key="6">
    <source>
        <dbReference type="EMBL" id="MFC3700179.1"/>
    </source>
</evidence>
<dbReference type="Pfam" id="PF00072">
    <property type="entry name" value="Response_reg"/>
    <property type="match status" value="1"/>
</dbReference>
<dbReference type="Gene3D" id="2.40.50.1020">
    <property type="entry name" value="LytTr DNA-binding domain"/>
    <property type="match status" value="1"/>
</dbReference>
<accession>A0ABV7WP12</accession>
<reference evidence="7" key="1">
    <citation type="journal article" date="2019" name="Int. J. Syst. Evol. Microbiol.">
        <title>The Global Catalogue of Microorganisms (GCM) 10K type strain sequencing project: providing services to taxonomists for standard genome sequencing and annotation.</title>
        <authorList>
            <consortium name="The Broad Institute Genomics Platform"/>
            <consortium name="The Broad Institute Genome Sequencing Center for Infectious Disease"/>
            <person name="Wu L."/>
            <person name="Ma J."/>
        </authorList>
    </citation>
    <scope>NUCLEOTIDE SEQUENCE [LARGE SCALE GENOMIC DNA]</scope>
    <source>
        <strain evidence="7">CECT 8288</strain>
    </source>
</reference>
<dbReference type="PANTHER" id="PTHR48111:SF3">
    <property type="entry name" value="TRANSCRIPTIONAL REGULATORY PROTEIN BTSR"/>
    <property type="match status" value="1"/>
</dbReference>